<dbReference type="InterPro" id="IPR000626">
    <property type="entry name" value="Ubiquitin-like_dom"/>
</dbReference>
<comment type="function">
    <text evidence="5">Multiubiquitin chain receptor involved in modulation of proteasomal degradation. Involved in nucleotide excision repair.</text>
</comment>
<dbReference type="GO" id="GO:0070628">
    <property type="term" value="F:proteasome binding"/>
    <property type="evidence" value="ECO:0007669"/>
    <property type="project" value="TreeGrafter"/>
</dbReference>
<proteinExistence type="inferred from homology"/>
<dbReference type="PRINTS" id="PR01839">
    <property type="entry name" value="RAD23PROTEIN"/>
</dbReference>
<dbReference type="SMART" id="SM00213">
    <property type="entry name" value="UBQ"/>
    <property type="match status" value="1"/>
</dbReference>
<dbReference type="Gene3D" id="1.10.8.10">
    <property type="entry name" value="DNA helicase RuvA subunit, C-terminal domain"/>
    <property type="match status" value="2"/>
</dbReference>
<dbReference type="SUPFAM" id="SSF101238">
    <property type="entry name" value="XPC-binding domain"/>
    <property type="match status" value="1"/>
</dbReference>
<dbReference type="PANTHER" id="PTHR10621:SF0">
    <property type="entry name" value="UV EXCISION REPAIR PROTEIN RAD23"/>
    <property type="match status" value="1"/>
</dbReference>
<dbReference type="PROSITE" id="PS50030">
    <property type="entry name" value="UBA"/>
    <property type="match status" value="2"/>
</dbReference>
<dbReference type="GO" id="GO:0005829">
    <property type="term" value="C:cytosol"/>
    <property type="evidence" value="ECO:0007669"/>
    <property type="project" value="TreeGrafter"/>
</dbReference>
<evidence type="ECO:0000256" key="1">
    <source>
        <dbReference type="ARBA" id="ARBA00022737"/>
    </source>
</evidence>
<feature type="domain" description="UBA" evidence="7">
    <location>
        <begin position="377"/>
        <end position="422"/>
    </location>
</feature>
<dbReference type="InterPro" id="IPR004806">
    <property type="entry name" value="Rad23"/>
</dbReference>
<dbReference type="GO" id="GO:0043130">
    <property type="term" value="F:ubiquitin binding"/>
    <property type="evidence" value="ECO:0007669"/>
    <property type="project" value="UniProtKB-UniRule"/>
</dbReference>
<dbReference type="SUPFAM" id="SSF54236">
    <property type="entry name" value="Ubiquitin-like"/>
    <property type="match status" value="1"/>
</dbReference>
<dbReference type="OrthoDB" id="419317at2759"/>
<dbReference type="Pfam" id="PF00240">
    <property type="entry name" value="ubiquitin"/>
    <property type="match status" value="1"/>
</dbReference>
<dbReference type="STRING" id="53326.A0A016RX32"/>
<keyword evidence="3 5" id="KW-0234">DNA repair</keyword>
<dbReference type="InterPro" id="IPR036353">
    <property type="entry name" value="XPC-bd_sf"/>
</dbReference>
<keyword evidence="4 5" id="KW-0539">Nucleus</keyword>
<keyword evidence="1" id="KW-0677">Repeat</keyword>
<dbReference type="Pfam" id="PF09280">
    <property type="entry name" value="XPC-binding"/>
    <property type="match status" value="1"/>
</dbReference>
<dbReference type="EMBL" id="JARK01001691">
    <property type="protein sequence ID" value="EYB82642.1"/>
    <property type="molecule type" value="Genomic_DNA"/>
</dbReference>
<dbReference type="CDD" id="cd01805">
    <property type="entry name" value="Ubl_Rad23"/>
    <property type="match status" value="1"/>
</dbReference>
<feature type="compositionally biased region" description="Low complexity" evidence="6">
    <location>
        <begin position="174"/>
        <end position="222"/>
    </location>
</feature>
<dbReference type="InterPro" id="IPR015940">
    <property type="entry name" value="UBA"/>
</dbReference>
<dbReference type="GO" id="GO:0006289">
    <property type="term" value="P:nucleotide-excision repair"/>
    <property type="evidence" value="ECO:0007669"/>
    <property type="project" value="UniProtKB-UniRule"/>
</dbReference>
<sequence length="428" mass="45847">MDDSMMELTTENSFSGISKTFLSGSNSRRFHKKIVVDVGNAHNAANHWRISHYAYYHLSNYHSVVFHNGSRSFVNGRSVLPVPPHMNGGLGSNTEVADVKKKIAEERGDDYAVELQKLIYNGKILDDATTIEQVDIDPNKFVVVMLSRRKVAEPAPAPVAVAAPAPAPAPTPAPSTDSTAAAPEKQTENAPGSAAPAPAVVTAPAGESTPQPAPTQAAPTQPSFTADQESAIDAIQAMGYPRDQVVAALRAAFWNPDRAVEYLLNGIPDEEQIPIEVGGEEEGSEGGEAAASQLEALRQLPQMDELRNLVRSNPEILPSLIQQIAAVNPELMEVIQNNQEEFLRILNAAPGSGSAQPAGGGQAGANPNPYSGRHVIDLTEQEAAAIQRIKSLGFRVSDGLIIEAYLACDKNEEMAIDYILNRMSEDDM</sequence>
<dbReference type="AlphaFoldDB" id="A0A016RX32"/>
<keyword evidence="10" id="KW-1185">Reference proteome</keyword>
<dbReference type="GO" id="GO:0005654">
    <property type="term" value="C:nucleoplasm"/>
    <property type="evidence" value="ECO:0007669"/>
    <property type="project" value="TreeGrafter"/>
</dbReference>
<dbReference type="Proteomes" id="UP000024635">
    <property type="component" value="Unassembled WGS sequence"/>
</dbReference>
<comment type="caution">
    <text evidence="9">The sequence shown here is derived from an EMBL/GenBank/DDBJ whole genome shotgun (WGS) entry which is preliminary data.</text>
</comment>
<evidence type="ECO:0000256" key="3">
    <source>
        <dbReference type="ARBA" id="ARBA00023204"/>
    </source>
</evidence>
<dbReference type="CDD" id="cd14280">
    <property type="entry name" value="UBA1_Rad23_like"/>
    <property type="match status" value="1"/>
</dbReference>
<comment type="similarity">
    <text evidence="5">Belongs to the RAD23 family.</text>
</comment>
<dbReference type="Gene3D" id="3.10.20.90">
    <property type="entry name" value="Phosphatidylinositol 3-kinase Catalytic Subunit, Chain A, domain 1"/>
    <property type="match status" value="1"/>
</dbReference>
<keyword evidence="2 5" id="KW-0227">DNA damage</keyword>
<evidence type="ECO:0000259" key="8">
    <source>
        <dbReference type="PROSITE" id="PS50053"/>
    </source>
</evidence>
<dbReference type="SMART" id="SM00165">
    <property type="entry name" value="UBA"/>
    <property type="match status" value="2"/>
</dbReference>
<dbReference type="PROSITE" id="PS50053">
    <property type="entry name" value="UBIQUITIN_2"/>
    <property type="match status" value="1"/>
</dbReference>
<dbReference type="SMART" id="SM00727">
    <property type="entry name" value="STI1"/>
    <property type="match status" value="1"/>
</dbReference>
<evidence type="ECO:0000256" key="5">
    <source>
        <dbReference type="RuleBase" id="RU367049"/>
    </source>
</evidence>
<feature type="region of interest" description="Disordered" evidence="6">
    <location>
        <begin position="162"/>
        <end position="227"/>
    </location>
</feature>
<feature type="region of interest" description="Disordered" evidence="6">
    <location>
        <begin position="353"/>
        <end position="373"/>
    </location>
</feature>
<accession>A0A016RX32</accession>
<dbReference type="InterPro" id="IPR006636">
    <property type="entry name" value="STI1_HS-bd"/>
</dbReference>
<evidence type="ECO:0000313" key="10">
    <source>
        <dbReference type="Proteomes" id="UP000024635"/>
    </source>
</evidence>
<protein>
    <recommendedName>
        <fullName evidence="5">UV excision repair protein RAD23</fullName>
    </recommendedName>
</protein>
<keyword evidence="5" id="KW-0963">Cytoplasm</keyword>
<dbReference type="Gene3D" id="1.10.10.540">
    <property type="entry name" value="XPC-binding domain"/>
    <property type="match status" value="1"/>
</dbReference>
<organism evidence="9 10">
    <name type="scientific">Ancylostoma ceylanicum</name>
    <dbReference type="NCBI Taxonomy" id="53326"/>
    <lineage>
        <taxon>Eukaryota</taxon>
        <taxon>Metazoa</taxon>
        <taxon>Ecdysozoa</taxon>
        <taxon>Nematoda</taxon>
        <taxon>Chromadorea</taxon>
        <taxon>Rhabditida</taxon>
        <taxon>Rhabditina</taxon>
        <taxon>Rhabditomorpha</taxon>
        <taxon>Strongyloidea</taxon>
        <taxon>Ancylostomatidae</taxon>
        <taxon>Ancylostomatinae</taxon>
        <taxon>Ancylostoma</taxon>
    </lineage>
</organism>
<dbReference type="SUPFAM" id="SSF46934">
    <property type="entry name" value="UBA-like"/>
    <property type="match status" value="2"/>
</dbReference>
<evidence type="ECO:0000256" key="6">
    <source>
        <dbReference type="SAM" id="MobiDB-lite"/>
    </source>
</evidence>
<feature type="domain" description="Ubiquitin-like" evidence="8">
    <location>
        <begin position="96"/>
        <end position="151"/>
    </location>
</feature>
<name>A0A016RX32_9BILA</name>
<feature type="domain" description="UBA" evidence="7">
    <location>
        <begin position="225"/>
        <end position="266"/>
    </location>
</feature>
<dbReference type="FunFam" id="1.10.8.10:FF:000003">
    <property type="entry name" value="UV excision repair protein RAD23 homolog"/>
    <property type="match status" value="1"/>
</dbReference>
<dbReference type="PANTHER" id="PTHR10621">
    <property type="entry name" value="UV EXCISION REPAIR PROTEIN RAD23"/>
    <property type="match status" value="1"/>
</dbReference>
<evidence type="ECO:0000259" key="7">
    <source>
        <dbReference type="PROSITE" id="PS50030"/>
    </source>
</evidence>
<dbReference type="GO" id="GO:0043161">
    <property type="term" value="P:proteasome-mediated ubiquitin-dependent protein catabolic process"/>
    <property type="evidence" value="ECO:0007669"/>
    <property type="project" value="UniProtKB-UniRule"/>
</dbReference>
<reference evidence="10" key="1">
    <citation type="journal article" date="2015" name="Nat. Genet.">
        <title>The genome and transcriptome of the zoonotic hookworm Ancylostoma ceylanicum identify infection-specific gene families.</title>
        <authorList>
            <person name="Schwarz E.M."/>
            <person name="Hu Y."/>
            <person name="Antoshechkin I."/>
            <person name="Miller M.M."/>
            <person name="Sternberg P.W."/>
            <person name="Aroian R.V."/>
        </authorList>
    </citation>
    <scope>NUCLEOTIDE SEQUENCE</scope>
    <source>
        <strain evidence="10">HY135</strain>
    </source>
</reference>
<dbReference type="GO" id="GO:0031593">
    <property type="term" value="F:polyubiquitin modification-dependent protein binding"/>
    <property type="evidence" value="ECO:0007669"/>
    <property type="project" value="UniProtKB-UniRule"/>
</dbReference>
<evidence type="ECO:0000256" key="4">
    <source>
        <dbReference type="ARBA" id="ARBA00023242"/>
    </source>
</evidence>
<dbReference type="InterPro" id="IPR009060">
    <property type="entry name" value="UBA-like_sf"/>
</dbReference>
<evidence type="ECO:0000313" key="9">
    <source>
        <dbReference type="EMBL" id="EYB82642.1"/>
    </source>
</evidence>
<dbReference type="InterPro" id="IPR029071">
    <property type="entry name" value="Ubiquitin-like_domsf"/>
</dbReference>
<dbReference type="GO" id="GO:0003684">
    <property type="term" value="F:damaged DNA binding"/>
    <property type="evidence" value="ECO:0007669"/>
    <property type="project" value="UniProtKB-UniRule"/>
</dbReference>
<gene>
    <name evidence="9" type="primary">Acey_s0355.g3339</name>
    <name evidence="9" type="synonym">Acey-rad-23</name>
    <name evidence="9" type="ORF">Y032_0355g3339</name>
</gene>
<dbReference type="FunFam" id="1.10.8.10:FF:000002">
    <property type="entry name" value="UV excision repair protein RAD23 homolog"/>
    <property type="match status" value="1"/>
</dbReference>
<evidence type="ECO:0000256" key="2">
    <source>
        <dbReference type="ARBA" id="ARBA00022763"/>
    </source>
</evidence>
<dbReference type="InterPro" id="IPR015360">
    <property type="entry name" value="XPC-bd"/>
</dbReference>
<dbReference type="Pfam" id="PF00627">
    <property type="entry name" value="UBA"/>
    <property type="match status" value="2"/>
</dbReference>
<comment type="subcellular location">
    <subcellularLocation>
        <location evidence="5">Nucleus</location>
    </subcellularLocation>
    <subcellularLocation>
        <location evidence="5">Cytoplasm</location>
    </subcellularLocation>
</comment>